<dbReference type="HOGENOM" id="CLU_1624579_0_0_9"/>
<dbReference type="AlphaFoldDB" id="R3IF56"/>
<gene>
    <name evidence="1" type="ORF">WOU_00240</name>
</gene>
<dbReference type="RefSeq" id="WP_010828475.1">
    <property type="nucleotide sequence ID" value="NZ_KB944840.1"/>
</dbReference>
<dbReference type="Proteomes" id="UP000013638">
    <property type="component" value="Unassembled WGS sequence"/>
</dbReference>
<dbReference type="EMBL" id="ASDZ01000003">
    <property type="protein sequence ID" value="EOK16338.1"/>
    <property type="molecule type" value="Genomic_DNA"/>
</dbReference>
<sequence length="163" mass="18858">MNLSQVQAVYYLLYAMQFKDNEKKEFSLVVNYKGKLLTAEFLPLNDSKTHISLEEFDYDFDIQKKTINGCLATELFSIWRSSVESRIFSTKQAFSRPDLLLKKVLDFVSENSLKFETQKPVTTLVKNVHFLESGTRLDSMLLADDNFEVLSIELNNNAKFIGY</sequence>
<accession>R3IF56</accession>
<evidence type="ECO:0000313" key="2">
    <source>
        <dbReference type="Proteomes" id="UP000013638"/>
    </source>
</evidence>
<reference evidence="1 2" key="1">
    <citation type="submission" date="2013-02" db="EMBL/GenBank/DDBJ databases">
        <title>The Genome Sequence of Enterococcus faecalis ATCC_6055.</title>
        <authorList>
            <consortium name="The Broad Institute Genome Sequencing Platform"/>
            <consortium name="The Broad Institute Genome Sequencing Center for Infectious Disease"/>
            <person name="Earl A.M."/>
            <person name="Gilmore M.S."/>
            <person name="Lebreton F."/>
            <person name="Walker B."/>
            <person name="Young S.K."/>
            <person name="Zeng Q."/>
            <person name="Gargeya S."/>
            <person name="Fitzgerald M."/>
            <person name="Haas B."/>
            <person name="Abouelleil A."/>
            <person name="Alvarado L."/>
            <person name="Arachchi H.M."/>
            <person name="Berlin A.M."/>
            <person name="Chapman S.B."/>
            <person name="Dewar J."/>
            <person name="Goldberg J."/>
            <person name="Griggs A."/>
            <person name="Gujja S."/>
            <person name="Hansen M."/>
            <person name="Howarth C."/>
            <person name="Imamovic A."/>
            <person name="Larimer J."/>
            <person name="McCowan C."/>
            <person name="Murphy C."/>
            <person name="Neiman D."/>
            <person name="Pearson M."/>
            <person name="Priest M."/>
            <person name="Roberts A."/>
            <person name="Saif S."/>
            <person name="Shea T."/>
            <person name="Sisk P."/>
            <person name="Sykes S."/>
            <person name="Wortman J."/>
            <person name="Nusbaum C."/>
            <person name="Birren B."/>
        </authorList>
    </citation>
    <scope>NUCLEOTIDE SEQUENCE [LARGE SCALE GENOMIC DNA]</scope>
    <source>
        <strain evidence="1 2">ATCC 6055</strain>
    </source>
</reference>
<comment type="caution">
    <text evidence="1">The sequence shown here is derived from an EMBL/GenBank/DDBJ whole genome shotgun (WGS) entry which is preliminary data.</text>
</comment>
<protein>
    <submittedName>
        <fullName evidence="1">Uncharacterized protein</fullName>
    </submittedName>
</protein>
<dbReference type="PATRIC" id="fig|1169311.3.peg.242"/>
<proteinExistence type="predicted"/>
<name>R3IF56_ENTFL</name>
<evidence type="ECO:0000313" key="1">
    <source>
        <dbReference type="EMBL" id="EOK16338.1"/>
    </source>
</evidence>
<organism evidence="1 2">
    <name type="scientific">Enterococcus faecalis ATCC 6055</name>
    <dbReference type="NCBI Taxonomy" id="1169311"/>
    <lineage>
        <taxon>Bacteria</taxon>
        <taxon>Bacillati</taxon>
        <taxon>Bacillota</taxon>
        <taxon>Bacilli</taxon>
        <taxon>Lactobacillales</taxon>
        <taxon>Enterococcaceae</taxon>
        <taxon>Enterococcus</taxon>
    </lineage>
</organism>